<dbReference type="InterPro" id="IPR039174">
    <property type="entry name" value="Chondroitin_ABC_lyase"/>
</dbReference>
<dbReference type="NCBIfam" id="TIGR04183">
    <property type="entry name" value="Por_Secre_tail"/>
    <property type="match status" value="1"/>
</dbReference>
<dbReference type="PANTHER" id="PTHR37322">
    <property type="match status" value="1"/>
</dbReference>
<feature type="domain" description="Polysaccharide lyase family 8 central" evidence="7">
    <location>
        <begin position="569"/>
        <end position="818"/>
    </location>
</feature>
<dbReference type="InterPro" id="IPR011071">
    <property type="entry name" value="Lyase_8-like_C"/>
</dbReference>
<organism evidence="11 12">
    <name type="scientific">Plebeiibacterium marinum</name>
    <dbReference type="NCBI Taxonomy" id="2992111"/>
    <lineage>
        <taxon>Bacteria</taxon>
        <taxon>Pseudomonadati</taxon>
        <taxon>Bacteroidota</taxon>
        <taxon>Bacteroidia</taxon>
        <taxon>Marinilabiliales</taxon>
        <taxon>Marinilabiliaceae</taxon>
        <taxon>Plebeiibacterium</taxon>
    </lineage>
</organism>
<evidence type="ECO:0000259" key="7">
    <source>
        <dbReference type="Pfam" id="PF02278"/>
    </source>
</evidence>
<feature type="signal peptide" evidence="6">
    <location>
        <begin position="1"/>
        <end position="18"/>
    </location>
</feature>
<protein>
    <submittedName>
        <fullName evidence="11">Chondroitinase family polysaccharide lyase</fullName>
    </submittedName>
</protein>
<dbReference type="Pfam" id="PF09092">
    <property type="entry name" value="Lyase_N"/>
    <property type="match status" value="1"/>
</dbReference>
<dbReference type="RefSeq" id="WP_301199791.1">
    <property type="nucleotide sequence ID" value="NZ_JAPDPI010000023.1"/>
</dbReference>
<dbReference type="Pfam" id="PF09093">
    <property type="entry name" value="Lyase_catalyt"/>
    <property type="match status" value="1"/>
</dbReference>
<dbReference type="GO" id="GO:0016837">
    <property type="term" value="F:carbon-oxygen lyase activity, acting on polysaccharides"/>
    <property type="evidence" value="ECO:0007669"/>
    <property type="project" value="UniProtKB-ARBA"/>
</dbReference>
<evidence type="ECO:0000313" key="11">
    <source>
        <dbReference type="EMBL" id="MCW3806392.1"/>
    </source>
</evidence>
<accession>A0AAE3SKA4</accession>
<sequence>MNRILIVVLSLLFWNSNAQDYLQLEGEVPSNWESSDNTLSISTTHCKLGSQSVKWEWNPNSNISIKSPLGLANACNTYKGGMMLWIYNENAKNNELLFEFMNSADVVQYYFTYHIDFVGWRACWIRFDEDMLGVKQDKNLTSLRIVAPNTSSGGTLYFDRMKFPATRINDRVTPDAQLDYINPEMNANHWSALWHWYSNYQFELALPQAVTSEQKDAFGEIRQRITANIKGNPVSASRITEIRNEFADLNIQKQDGVISGAAFVSADEYVKANGDKRFNDLDALVYDIAKAWYHTQENGFDQYFIDILDWLYDQGLVVGSGLGTNHHYGYEFRGFPKSIWLMQDVLKSSGKFDQAFEMIQYWTGVQEVRQLPEVENFQGIVDAWNTIIPGRLLAIMLRDDSPELVRDMQSYVSWMDAVMKPSVGLMGGFKPDGAGFHHGMIYAGYMNGGFGGLSEILCYLGNTPFNLSIESRNNLRKALDVHMWYSNLRSIVNSVCGRKPMNQDLGTGAINAYAYLAKASDPVDRDAAAQYMRLTKYKKELYDEFVTLGITAAQAPQGNKSINYGALNIHRRDNWMAAIKGFNNIVTGTEIYTSNNRYGRYQSYGTIQILGTGSPVDAVSSGYSLNGWDWNRFPGATTIHLPYELLDYAGGNINERSDEETFAGACTMGDNGIFGMILDENNHVNYTDDFVARKSVFAFDNRIVCLGSGISNGNTQYPTETTLFQVALSNTSESVMMDNNALSSFPLEKDVVVSSPVTLMDTKGNGYYIPSGSLTVSKMNQESRNNINKTVNYGDFATAWLNHGKAPVNKGYEYAILVQSNHSALQNFSTLMQQDNAPYSVIRKDNVAHIVYDKETDTYGYVCFEPNVDISDLLISQTSYPCLIMTKQGEDNKVKLVMTDPSLNMPTPDALVSYEEVRERRVQVTIKGSYQLASPNSSCNIISNDNNTTILEFICIHGLGVEIDLIPDDTSNSGDKVNDKNEVTIFPNPANEILNIDTKSQVDSLRIIGVDGSIHNIQPNKQNQLSIKNLTSGVYYLEVILGEGKKETLKFIKK</sequence>
<dbReference type="InterPro" id="IPR026444">
    <property type="entry name" value="Secre_tail"/>
</dbReference>
<feature type="chain" id="PRO_5042021265" evidence="6">
    <location>
        <begin position="19"/>
        <end position="1054"/>
    </location>
</feature>
<dbReference type="GO" id="GO:0005576">
    <property type="term" value="C:extracellular region"/>
    <property type="evidence" value="ECO:0007669"/>
    <property type="project" value="InterPro"/>
</dbReference>
<dbReference type="InterPro" id="IPR011013">
    <property type="entry name" value="Gal_mutarotase_sf_dom"/>
</dbReference>
<dbReference type="SUPFAM" id="SSF49785">
    <property type="entry name" value="Galactose-binding domain-like"/>
    <property type="match status" value="1"/>
</dbReference>
<dbReference type="EMBL" id="JAPDPI010000023">
    <property type="protein sequence ID" value="MCW3806392.1"/>
    <property type="molecule type" value="Genomic_DNA"/>
</dbReference>
<evidence type="ECO:0000313" key="12">
    <source>
        <dbReference type="Proteomes" id="UP001207408"/>
    </source>
</evidence>
<dbReference type="InterPro" id="IPR008979">
    <property type="entry name" value="Galactose-bd-like_sf"/>
</dbReference>
<dbReference type="Proteomes" id="UP001207408">
    <property type="component" value="Unassembled WGS sequence"/>
</dbReference>
<dbReference type="InterPro" id="IPR015176">
    <property type="entry name" value="Lyase_N"/>
</dbReference>
<dbReference type="PANTHER" id="PTHR37322:SF3">
    <property type="entry name" value="CHONDROITIN SULFATE ABC EXOLYASE"/>
    <property type="match status" value="1"/>
</dbReference>
<dbReference type="InterPro" id="IPR015177">
    <property type="entry name" value="Lyase_catalyt"/>
</dbReference>
<gene>
    <name evidence="11" type="ORF">OM074_12225</name>
</gene>
<dbReference type="SUPFAM" id="SSF74650">
    <property type="entry name" value="Galactose mutarotase-like"/>
    <property type="match status" value="1"/>
</dbReference>
<dbReference type="GO" id="GO:0006027">
    <property type="term" value="P:glycosaminoglycan catabolic process"/>
    <property type="evidence" value="ECO:0007669"/>
    <property type="project" value="InterPro"/>
</dbReference>
<evidence type="ECO:0000256" key="3">
    <source>
        <dbReference type="ARBA" id="ARBA00011245"/>
    </source>
</evidence>
<feature type="domain" description="Lyase catalytic" evidence="9">
    <location>
        <begin position="206"/>
        <end position="539"/>
    </location>
</feature>
<evidence type="ECO:0000259" key="10">
    <source>
        <dbReference type="Pfam" id="PF18962"/>
    </source>
</evidence>
<evidence type="ECO:0000256" key="5">
    <source>
        <dbReference type="ARBA" id="ARBA00023239"/>
    </source>
</evidence>
<dbReference type="GO" id="GO:0042597">
    <property type="term" value="C:periplasmic space"/>
    <property type="evidence" value="ECO:0007669"/>
    <property type="project" value="TreeGrafter"/>
</dbReference>
<dbReference type="SUPFAM" id="SSF49863">
    <property type="entry name" value="Hyaluronate lyase-like, C-terminal domain"/>
    <property type="match status" value="1"/>
</dbReference>
<evidence type="ECO:0000256" key="1">
    <source>
        <dbReference type="ARBA" id="ARBA00001913"/>
    </source>
</evidence>
<evidence type="ECO:0000259" key="8">
    <source>
        <dbReference type="Pfam" id="PF09092"/>
    </source>
</evidence>
<evidence type="ECO:0000256" key="4">
    <source>
        <dbReference type="ARBA" id="ARBA00022837"/>
    </source>
</evidence>
<dbReference type="Gene3D" id="2.60.120.430">
    <property type="entry name" value="Galactose-binding lectin"/>
    <property type="match status" value="1"/>
</dbReference>
<name>A0AAE3SKA4_9BACT</name>
<reference evidence="11" key="1">
    <citation type="submission" date="2022-10" db="EMBL/GenBank/DDBJ databases">
        <authorList>
            <person name="Yu W.X."/>
        </authorList>
    </citation>
    <scope>NUCLEOTIDE SEQUENCE</scope>
    <source>
        <strain evidence="11">D04</strain>
    </source>
</reference>
<dbReference type="Gene3D" id="1.50.10.100">
    <property type="entry name" value="Chondroitin AC/alginate lyase"/>
    <property type="match status" value="1"/>
</dbReference>
<dbReference type="SUPFAM" id="SSF48230">
    <property type="entry name" value="Chondroitin AC/alginate lyase"/>
    <property type="match status" value="1"/>
</dbReference>
<dbReference type="Pfam" id="PF02278">
    <property type="entry name" value="Lyase_8"/>
    <property type="match status" value="1"/>
</dbReference>
<feature type="domain" description="Secretion system C-terminal sorting" evidence="10">
    <location>
        <begin position="985"/>
        <end position="1046"/>
    </location>
</feature>
<keyword evidence="4" id="KW-0106">Calcium</keyword>
<dbReference type="AlphaFoldDB" id="A0AAE3SKA4"/>
<comment type="similarity">
    <text evidence="2">Belongs to the polysaccharide lyase 8 family.</text>
</comment>
<evidence type="ECO:0000256" key="2">
    <source>
        <dbReference type="ARBA" id="ARBA00006699"/>
    </source>
</evidence>
<dbReference type="InterPro" id="IPR003159">
    <property type="entry name" value="Lyase_8_central_dom"/>
</dbReference>
<dbReference type="InterPro" id="IPR014718">
    <property type="entry name" value="GH-type_carb-bd"/>
</dbReference>
<comment type="subunit">
    <text evidence="3">Monomer.</text>
</comment>
<feature type="domain" description="Lyase N-terminal" evidence="8">
    <location>
        <begin position="25"/>
        <end position="178"/>
    </location>
</feature>
<dbReference type="Pfam" id="PF18962">
    <property type="entry name" value="Por_Secre_tail"/>
    <property type="match status" value="1"/>
</dbReference>
<dbReference type="Gene3D" id="2.60.220.10">
    <property type="entry name" value="Polysaccharide lyase family 8-like, C-terminal"/>
    <property type="match status" value="1"/>
</dbReference>
<proteinExistence type="inferred from homology"/>
<comment type="cofactor">
    <cofactor evidence="1">
        <name>Ca(2+)</name>
        <dbReference type="ChEBI" id="CHEBI:29108"/>
    </cofactor>
</comment>
<keyword evidence="12" id="KW-1185">Reference proteome</keyword>
<dbReference type="GO" id="GO:0030246">
    <property type="term" value="F:carbohydrate binding"/>
    <property type="evidence" value="ECO:0007669"/>
    <property type="project" value="InterPro"/>
</dbReference>
<keyword evidence="6" id="KW-0732">Signal</keyword>
<dbReference type="InterPro" id="IPR008929">
    <property type="entry name" value="Chondroitin_lyas"/>
</dbReference>
<dbReference type="Gene3D" id="2.70.98.10">
    <property type="match status" value="1"/>
</dbReference>
<evidence type="ECO:0000259" key="9">
    <source>
        <dbReference type="Pfam" id="PF09093"/>
    </source>
</evidence>
<keyword evidence="5 11" id="KW-0456">Lyase</keyword>
<comment type="caution">
    <text evidence="11">The sequence shown here is derived from an EMBL/GenBank/DDBJ whole genome shotgun (WGS) entry which is preliminary data.</text>
</comment>
<evidence type="ECO:0000256" key="6">
    <source>
        <dbReference type="SAM" id="SignalP"/>
    </source>
</evidence>
<dbReference type="GO" id="GO:0005975">
    <property type="term" value="P:carbohydrate metabolic process"/>
    <property type="evidence" value="ECO:0007669"/>
    <property type="project" value="InterPro"/>
</dbReference>